<name>A0ABU9SEV5_9BURK</name>
<evidence type="ECO:0000313" key="1">
    <source>
        <dbReference type="EMBL" id="MEM5449858.1"/>
    </source>
</evidence>
<gene>
    <name evidence="1" type="ORF">VSR33_20485</name>
</gene>
<dbReference type="Pfam" id="PF09956">
    <property type="entry name" value="Phage_cement_2"/>
    <property type="match status" value="1"/>
</dbReference>
<dbReference type="EMBL" id="JAYMRW010000008">
    <property type="protein sequence ID" value="MEM5449858.1"/>
    <property type="molecule type" value="Genomic_DNA"/>
</dbReference>
<keyword evidence="2" id="KW-1185">Reference proteome</keyword>
<evidence type="ECO:0000313" key="2">
    <source>
        <dbReference type="Proteomes" id="UP001390669"/>
    </source>
</evidence>
<accession>A0ABU9SEV5</accession>
<dbReference type="RefSeq" id="WP_368690932.1">
    <property type="nucleotide sequence ID" value="NZ_JAYMRW010000008.1"/>
</dbReference>
<protein>
    <submittedName>
        <fullName evidence="1">Capsid cement protein</fullName>
    </submittedName>
</protein>
<dbReference type="InterPro" id="IPR011231">
    <property type="entry name" value="Phage_VT1-Sakai_H0018"/>
</dbReference>
<organism evidence="1 2">
    <name type="scientific">Paraburkholderia guartelaensis</name>
    <dbReference type="NCBI Taxonomy" id="2546446"/>
    <lineage>
        <taxon>Bacteria</taxon>
        <taxon>Pseudomonadati</taxon>
        <taxon>Pseudomonadota</taxon>
        <taxon>Betaproteobacteria</taxon>
        <taxon>Burkholderiales</taxon>
        <taxon>Burkholderiaceae</taxon>
        <taxon>Paraburkholderia</taxon>
    </lineage>
</organism>
<comment type="caution">
    <text evidence="1">The sequence shown here is derived from an EMBL/GenBank/DDBJ whole genome shotgun (WGS) entry which is preliminary data.</text>
</comment>
<proteinExistence type="predicted"/>
<dbReference type="Proteomes" id="UP001390669">
    <property type="component" value="Unassembled WGS sequence"/>
</dbReference>
<reference evidence="1 2" key="1">
    <citation type="submission" date="2024-01" db="EMBL/GenBank/DDBJ databases">
        <title>The diversity of rhizobia nodulating Mimosa spp. in eleven states of Brazil covering several biomes is determined by host plant, location, and edaphic factors.</title>
        <authorList>
            <person name="Rouws L."/>
            <person name="Barauna A."/>
            <person name="Beukes C."/>
            <person name="De Faria S.M."/>
            <person name="Gross E."/>
            <person name="Dos Reis Junior F.B."/>
            <person name="Simon M."/>
            <person name="Maluk M."/>
            <person name="Odee D.W."/>
            <person name="Kenicer G."/>
            <person name="Young J.P.W."/>
            <person name="Reis V.M."/>
            <person name="Zilli J."/>
            <person name="James E.K."/>
        </authorList>
    </citation>
    <scope>NUCLEOTIDE SEQUENCE [LARGE SCALE GENOMIC DNA]</scope>
    <source>
        <strain evidence="1 2">JPY164</strain>
    </source>
</reference>
<sequence length="109" mass="10487">MNNFIQHGKTLTATLAAAVISGQPVTLGNSKLPAVASGAYAANTSGEYAIVGVFELPADAAAAGAVGDAAYLTAAGTIATVAEGNTAYGVLAAPVVANSATARVRLPGA</sequence>